<dbReference type="Gene3D" id="3.30.420.40">
    <property type="match status" value="2"/>
</dbReference>
<dbReference type="Pfam" id="PF00012">
    <property type="entry name" value="HSP70"/>
    <property type="match status" value="1"/>
</dbReference>
<evidence type="ECO:0000313" key="5">
    <source>
        <dbReference type="Proteomes" id="UP001164746"/>
    </source>
</evidence>
<dbReference type="PANTHER" id="PTHR14187">
    <property type="entry name" value="ALPHA KINASE/ELONGATION FACTOR 2 KINASE"/>
    <property type="match status" value="1"/>
</dbReference>
<evidence type="ECO:0000313" key="4">
    <source>
        <dbReference type="EMBL" id="WAR27204.1"/>
    </source>
</evidence>
<comment type="similarity">
    <text evidence="1">Belongs to the heat shock protein 70 family.</text>
</comment>
<proteinExistence type="inferred from homology"/>
<dbReference type="PANTHER" id="PTHR14187:SF5">
    <property type="entry name" value="HEAT SHOCK 70 KDA PROTEIN 12A"/>
    <property type="match status" value="1"/>
</dbReference>
<reference evidence="4" key="1">
    <citation type="submission" date="2022-11" db="EMBL/GenBank/DDBJ databases">
        <title>Centuries of genome instability and evolution in soft-shell clam transmissible cancer (bioRxiv).</title>
        <authorList>
            <person name="Hart S.F.M."/>
            <person name="Yonemitsu M.A."/>
            <person name="Giersch R.M."/>
            <person name="Beal B.F."/>
            <person name="Arriagada G."/>
            <person name="Davis B.W."/>
            <person name="Ostrander E.A."/>
            <person name="Goff S.P."/>
            <person name="Metzger M.J."/>
        </authorList>
    </citation>
    <scope>NUCLEOTIDE SEQUENCE</scope>
    <source>
        <strain evidence="4">MELC-2E11</strain>
        <tissue evidence="4">Siphon/mantle</tissue>
    </source>
</reference>
<keyword evidence="3" id="KW-0067">ATP-binding</keyword>
<dbReference type="InterPro" id="IPR013126">
    <property type="entry name" value="Hsp_70_fam"/>
</dbReference>
<dbReference type="InterPro" id="IPR043129">
    <property type="entry name" value="ATPase_NBD"/>
</dbReference>
<keyword evidence="2" id="KW-0547">Nucleotide-binding</keyword>
<dbReference type="SUPFAM" id="SSF53067">
    <property type="entry name" value="Actin-like ATPase domain"/>
    <property type="match status" value="1"/>
</dbReference>
<feature type="non-terminal residue" evidence="4">
    <location>
        <position position="1"/>
    </location>
</feature>
<dbReference type="Proteomes" id="UP001164746">
    <property type="component" value="Chromosome 14"/>
</dbReference>
<keyword evidence="5" id="KW-1185">Reference proteome</keyword>
<dbReference type="EMBL" id="CP111025">
    <property type="protein sequence ID" value="WAR27204.1"/>
    <property type="molecule type" value="Genomic_DNA"/>
</dbReference>
<organism evidence="4 5">
    <name type="scientific">Mya arenaria</name>
    <name type="common">Soft-shell clam</name>
    <dbReference type="NCBI Taxonomy" id="6604"/>
    <lineage>
        <taxon>Eukaryota</taxon>
        <taxon>Metazoa</taxon>
        <taxon>Spiralia</taxon>
        <taxon>Lophotrochozoa</taxon>
        <taxon>Mollusca</taxon>
        <taxon>Bivalvia</taxon>
        <taxon>Autobranchia</taxon>
        <taxon>Heteroconchia</taxon>
        <taxon>Euheterodonta</taxon>
        <taxon>Imparidentia</taxon>
        <taxon>Neoheterodontei</taxon>
        <taxon>Myida</taxon>
        <taxon>Myoidea</taxon>
        <taxon>Myidae</taxon>
        <taxon>Mya</taxon>
    </lineage>
</organism>
<gene>
    <name evidence="4" type="ORF">MAR_012908</name>
</gene>
<name>A0ABY7G1D9_MYAAR</name>
<protein>
    <submittedName>
        <fullName evidence="4">HS12A-like protein</fullName>
    </submittedName>
</protein>
<sequence length="496" mass="55607">MYVTDKGCHFAGTLDVPIEGSGLARSVNVRMIYAGTEIEVEATEVATGKKLNHKPELITQRGSKYTYGLGMKRPFVDNVHNEYYKVIREDGKVCCAGQCLFVGEAQVEKSYTPAKSSKTAICFPVYYTHATDPVYTTDDGCYCAGNMIVPIGGTPTCVLIEPDGETFSAFGFDAETKYTHLVEAEEHDKWYFFKRFKMQLYNKDIKRDMKIEDETGKKLNAQLAGISSDKLILALEPEAAAIYCRHIPAKKGEEGGTVDIAVQEVTDNGSMKNIYKASGGDWGGTKVDEAYVKFLERILGTDTIDAFRRCYMEDYIYMIRDFEMKKRDVDPLKSDKPVVFRVSAMLPKLVKKSRGKKIHEAIKDSQFDSTVSIQGDKLKVDMSIVTNFFKTQVDSIVEHVSNLIDQSNKEDIASIVLVGGFSNCPLLQQAMKTTFDCQAIIIPNDPDLAVLKGAVIFGHRPEMISQRVSKYTYGTNINAHFIEHVHRESYKEINEN</sequence>
<evidence type="ECO:0000256" key="3">
    <source>
        <dbReference type="ARBA" id="ARBA00022840"/>
    </source>
</evidence>
<dbReference type="Gene3D" id="3.90.640.10">
    <property type="entry name" value="Actin, Chain A, domain 4"/>
    <property type="match status" value="1"/>
</dbReference>
<evidence type="ECO:0000256" key="1">
    <source>
        <dbReference type="ARBA" id="ARBA00007381"/>
    </source>
</evidence>
<evidence type="ECO:0000256" key="2">
    <source>
        <dbReference type="ARBA" id="ARBA00022741"/>
    </source>
</evidence>
<accession>A0ABY7G1D9</accession>